<reference evidence="13" key="1">
    <citation type="submission" date="2022-04" db="EMBL/GenBank/DDBJ databases">
        <title>Roseibium sp. CAU 1639 isolated from mud.</title>
        <authorList>
            <person name="Kim W."/>
        </authorList>
    </citation>
    <scope>NUCLEOTIDE SEQUENCE</scope>
    <source>
        <strain evidence="13">CAU 1639</strain>
    </source>
</reference>
<evidence type="ECO:0000256" key="11">
    <source>
        <dbReference type="HAMAP-Rule" id="MF_00129"/>
    </source>
</evidence>
<evidence type="ECO:0000256" key="2">
    <source>
        <dbReference type="ARBA" id="ARBA00003717"/>
    </source>
</evidence>
<feature type="binding site" evidence="11">
    <location>
        <begin position="14"/>
        <end position="19"/>
    </location>
    <ligand>
        <name>FAD</name>
        <dbReference type="ChEBI" id="CHEBI:57692"/>
    </ligand>
</feature>
<evidence type="ECO:0000256" key="4">
    <source>
        <dbReference type="ARBA" id="ARBA00020461"/>
    </source>
</evidence>
<dbReference type="Proteomes" id="UP001431221">
    <property type="component" value="Unassembled WGS sequence"/>
</dbReference>
<dbReference type="InterPro" id="IPR026904">
    <property type="entry name" value="MnmG_C"/>
</dbReference>
<evidence type="ECO:0000256" key="10">
    <source>
        <dbReference type="ARBA" id="ARBA00031800"/>
    </source>
</evidence>
<keyword evidence="11" id="KW-0963">Cytoplasm</keyword>
<evidence type="ECO:0000313" key="14">
    <source>
        <dbReference type="Proteomes" id="UP001431221"/>
    </source>
</evidence>
<evidence type="ECO:0000256" key="6">
    <source>
        <dbReference type="ARBA" id="ARBA00022694"/>
    </source>
</evidence>
<dbReference type="Gene3D" id="1.10.150.570">
    <property type="entry name" value="GidA associated domain, C-terminal subdomain"/>
    <property type="match status" value="1"/>
</dbReference>
<comment type="subcellular location">
    <subcellularLocation>
        <location evidence="11">Cytoplasm</location>
    </subcellularLocation>
</comment>
<dbReference type="Pfam" id="PF21680">
    <property type="entry name" value="GIDA_C_1st"/>
    <property type="match status" value="1"/>
</dbReference>
<dbReference type="Gene3D" id="1.10.10.1800">
    <property type="entry name" value="tRNA uridine 5-carboxymethylaminomethyl modification enzyme MnmG/GidA"/>
    <property type="match status" value="1"/>
</dbReference>
<evidence type="ECO:0000259" key="12">
    <source>
        <dbReference type="SMART" id="SM01228"/>
    </source>
</evidence>
<keyword evidence="6 11" id="KW-0819">tRNA processing</keyword>
<keyword evidence="7 11" id="KW-0274">FAD</keyword>
<dbReference type="Pfam" id="PF01134">
    <property type="entry name" value="GIDA"/>
    <property type="match status" value="1"/>
</dbReference>
<dbReference type="PANTHER" id="PTHR11806">
    <property type="entry name" value="GLUCOSE INHIBITED DIVISION PROTEIN A"/>
    <property type="match status" value="1"/>
</dbReference>
<keyword evidence="5 11" id="KW-0285">Flavoprotein</keyword>
<dbReference type="Pfam" id="PF13932">
    <property type="entry name" value="SAM_GIDA_C"/>
    <property type="match status" value="1"/>
</dbReference>
<comment type="function">
    <text evidence="2 11">NAD-binding protein involved in the addition of a carboxymethylaminomethyl (cmnm) group at the wobble position (U34) of certain tRNAs, forming tRNA-cmnm(5)s(2)U34.</text>
</comment>
<dbReference type="PROSITE" id="PS01281">
    <property type="entry name" value="GIDA_2"/>
    <property type="match status" value="1"/>
</dbReference>
<evidence type="ECO:0000256" key="5">
    <source>
        <dbReference type="ARBA" id="ARBA00022630"/>
    </source>
</evidence>
<feature type="domain" description="tRNA uridine 5-carboxymethylaminomethyl modification enzyme C-terminal subdomain" evidence="12">
    <location>
        <begin position="546"/>
        <end position="617"/>
    </location>
</feature>
<comment type="cofactor">
    <cofactor evidence="1 11">
        <name>FAD</name>
        <dbReference type="ChEBI" id="CHEBI:57692"/>
    </cofactor>
</comment>
<evidence type="ECO:0000256" key="3">
    <source>
        <dbReference type="ARBA" id="ARBA00007653"/>
    </source>
</evidence>
<comment type="similarity">
    <text evidence="3 11">Belongs to the MnmG family.</text>
</comment>
<dbReference type="SMART" id="SM01228">
    <property type="entry name" value="GIDA_assoc_3"/>
    <property type="match status" value="1"/>
</dbReference>
<dbReference type="InterPro" id="IPR047001">
    <property type="entry name" value="MnmG_C_subdom"/>
</dbReference>
<dbReference type="HAMAP" id="MF_00129">
    <property type="entry name" value="MnmG_GidA"/>
    <property type="match status" value="1"/>
</dbReference>
<dbReference type="InterPro" id="IPR036188">
    <property type="entry name" value="FAD/NAD-bd_sf"/>
</dbReference>
<comment type="caution">
    <text evidence="11">Lacks conserved residue(s) required for the propagation of feature annotation.</text>
</comment>
<evidence type="ECO:0000256" key="1">
    <source>
        <dbReference type="ARBA" id="ARBA00001974"/>
    </source>
</evidence>
<dbReference type="InterPro" id="IPR020595">
    <property type="entry name" value="MnmG-rel_CS"/>
</dbReference>
<evidence type="ECO:0000313" key="13">
    <source>
        <dbReference type="EMBL" id="MCK7615980.1"/>
    </source>
</evidence>
<dbReference type="PROSITE" id="PS01280">
    <property type="entry name" value="GIDA_1"/>
    <property type="match status" value="1"/>
</dbReference>
<dbReference type="SUPFAM" id="SSF51905">
    <property type="entry name" value="FAD/NAD(P)-binding domain"/>
    <property type="match status" value="1"/>
</dbReference>
<evidence type="ECO:0000256" key="9">
    <source>
        <dbReference type="ARBA" id="ARBA00025948"/>
    </source>
</evidence>
<proteinExistence type="inferred from homology"/>
<comment type="subunit">
    <text evidence="9 11">Homodimer. Heterotetramer of two MnmE and two MnmG subunits.</text>
</comment>
<sequence>MIDQELTFDVVVIGGGHAGCEAASAAARAGAETALVTHRFETIGVMSCNPAIGGLGKGHLVREIDALDGLMGRVADQGGIQFRMLNRRKGPAVRGPRAQADRKLYREAMQREISAIEGLAVVEGEAHKIRFDGEGASRRVAGLDLADGRVVHCKAIVLTSGTFLRGLIHIGDQKIPAGRSGEAPALGLSVSLEEIGFELGRLKTGTPARLDGRTIHWDRLEEQPGDEDPIPFSTLTEKIETPQIPCHITRTTPETHKIIRDNLSRSAMYSGEIKGRGPRYCPSIEDKIVRFGDRDGHQIFLEPEGLDDHTVYPNGISTSLPEDAQIAFLRTIPGLEEVEVLQPGYAIEYDHVDPRELRPTLEAKRCPGLYLAGQINGTTGYEEAGAQGLVAGLNAALKAAGKEPFVVDRSEGYIGVMIDDLITRGITEPYRMFTSRAEYRLSLRADNADQRLTPLGIAAGFVSETRRQAFDDKMAKIGAARDLLKQLTVTPSEAQKKGLPVNQDGVRRSAFDLLSYPNVTYEGLTAVWPELGEIDPAIAEQVATDALYAVYLDRQAADIEALKRDEALNIPDGFDYEAITGLSNEVKQKLTDIRPATLGQASRMDGMTPAALTLILSHLKRQSQRGAA</sequence>
<dbReference type="InterPro" id="IPR049312">
    <property type="entry name" value="GIDA_C_N"/>
</dbReference>
<dbReference type="EMBL" id="JALNMJ010000036">
    <property type="protein sequence ID" value="MCK7615980.1"/>
    <property type="molecule type" value="Genomic_DNA"/>
</dbReference>
<evidence type="ECO:0000256" key="8">
    <source>
        <dbReference type="ARBA" id="ARBA00023027"/>
    </source>
</evidence>
<dbReference type="InterPro" id="IPR004416">
    <property type="entry name" value="MnmG"/>
</dbReference>
<feature type="binding site" evidence="11">
    <location>
        <begin position="277"/>
        <end position="291"/>
    </location>
    <ligand>
        <name>NAD(+)</name>
        <dbReference type="ChEBI" id="CHEBI:57540"/>
    </ligand>
</feature>
<keyword evidence="14" id="KW-1185">Reference proteome</keyword>
<dbReference type="RefSeq" id="WP_248159903.1">
    <property type="nucleotide sequence ID" value="NZ_JALNMJ010000036.1"/>
</dbReference>
<comment type="caution">
    <text evidence="13">The sequence shown here is derived from an EMBL/GenBank/DDBJ whole genome shotgun (WGS) entry which is preliminary data.</text>
</comment>
<organism evidence="13 14">
    <name type="scientific">Roseibium sediminicola</name>
    <dbReference type="NCBI Taxonomy" id="2933272"/>
    <lineage>
        <taxon>Bacteria</taxon>
        <taxon>Pseudomonadati</taxon>
        <taxon>Pseudomonadota</taxon>
        <taxon>Alphaproteobacteria</taxon>
        <taxon>Hyphomicrobiales</taxon>
        <taxon>Stappiaceae</taxon>
        <taxon>Roseibium</taxon>
    </lineage>
</organism>
<evidence type="ECO:0000256" key="7">
    <source>
        <dbReference type="ARBA" id="ARBA00022827"/>
    </source>
</evidence>
<gene>
    <name evidence="11 13" type="primary">mnmG</name>
    <name evidence="11" type="synonym">gidA</name>
    <name evidence="13" type="ORF">M0H32_27800</name>
</gene>
<keyword evidence="8 11" id="KW-0520">NAD</keyword>
<dbReference type="InterPro" id="IPR040131">
    <property type="entry name" value="MnmG_N"/>
</dbReference>
<dbReference type="InterPro" id="IPR044920">
    <property type="entry name" value="MnmG_C_subdom_sf"/>
</dbReference>
<dbReference type="PANTHER" id="PTHR11806:SF0">
    <property type="entry name" value="PROTEIN MTO1 HOMOLOG, MITOCHONDRIAL"/>
    <property type="match status" value="1"/>
</dbReference>
<name>A0ABT0H2R8_9HYPH</name>
<dbReference type="Gene3D" id="3.50.50.60">
    <property type="entry name" value="FAD/NAD(P)-binding domain"/>
    <property type="match status" value="2"/>
</dbReference>
<protein>
    <recommendedName>
        <fullName evidence="4 11">tRNA uridine 5-carboxymethylaminomethyl modification enzyme MnmG</fullName>
    </recommendedName>
    <alternativeName>
        <fullName evidence="10 11">Glucose-inhibited division protein A</fullName>
    </alternativeName>
</protein>
<dbReference type="InterPro" id="IPR002218">
    <property type="entry name" value="MnmG-rel"/>
</dbReference>
<accession>A0ABT0H2R8</accession>
<dbReference type="NCBIfam" id="TIGR00136">
    <property type="entry name" value="mnmG_gidA"/>
    <property type="match status" value="1"/>
</dbReference>